<dbReference type="RefSeq" id="XP_004348180.2">
    <property type="nucleotide sequence ID" value="XM_004348130.2"/>
</dbReference>
<accession>A0A0D2WR42</accession>
<dbReference type="Pfam" id="PF06814">
    <property type="entry name" value="GOST_TM"/>
    <property type="match status" value="1"/>
</dbReference>
<dbReference type="InParanoid" id="A0A0D2WR42"/>
<name>A0A0D2WR42_CAPO3</name>
<dbReference type="GO" id="GO:0016020">
    <property type="term" value="C:membrane"/>
    <property type="evidence" value="ECO:0007669"/>
    <property type="project" value="UniProtKB-SubCell"/>
</dbReference>
<evidence type="ECO:0000313" key="11">
    <source>
        <dbReference type="Proteomes" id="UP000008743"/>
    </source>
</evidence>
<gene>
    <name evidence="10" type="ORF">CAOG_004352</name>
</gene>
<feature type="transmembrane region" description="Helical" evidence="7">
    <location>
        <begin position="292"/>
        <end position="319"/>
    </location>
</feature>
<evidence type="ECO:0000256" key="3">
    <source>
        <dbReference type="ARBA" id="ARBA00022729"/>
    </source>
</evidence>
<feature type="signal peptide" evidence="8">
    <location>
        <begin position="1"/>
        <end position="25"/>
    </location>
</feature>
<sequence length="506" mass="56638">MRLQRVSVPLLLLLLLSLLAPFARADIHTLEVDDTGERRSHQLWPPPTWHHRHDAALIKSLSGAPLTTAPTAIVIWLTETDAMYSETYIQTSCPIKAVPERNVIQLWLSANGEFTTISRGANAMARVSYGTVDGKRVGKVAQNESSAVFPNGTKSIVIEATAQTEFMYDVAFFNCHNLMASPTGVSSVPYSAVSMKLHIEQYNLDASGNRDYLSASESPLPIVLVVTSVCFVCAAILWTGILVSRRNMVFKIHYLMLVLVFLKACSSFSLAMRDRTLQTEGTANEAWQVFYYIFRFARTGLFFVAIAMIGAGFTFIKFYLSAREKYVLAGILGLQLLSNSASIISEELDVSDQMHAEWNRINKMVNIISCGVVLVMIMWSIKHLHSSIGVDGKANRALPKLKLFRYLYAAVFIYVFLNEIFVELLRLALPFKYEWLAKLFEELLMLGFFIWIGVHFRPGADNPYLQVSQDDDDEEIAMDTIVTTNEGANPGGQLTARNTQQRNADD</sequence>
<evidence type="ECO:0000256" key="1">
    <source>
        <dbReference type="ARBA" id="ARBA00004141"/>
    </source>
</evidence>
<dbReference type="PANTHER" id="PTHR21229">
    <property type="entry name" value="LUNG SEVEN TRANSMEMBRANE RECEPTOR"/>
    <property type="match status" value="1"/>
</dbReference>
<evidence type="ECO:0000256" key="8">
    <source>
        <dbReference type="SAM" id="SignalP"/>
    </source>
</evidence>
<feature type="transmembrane region" description="Helical" evidence="7">
    <location>
        <begin position="406"/>
        <end position="429"/>
    </location>
</feature>
<dbReference type="AlphaFoldDB" id="A0A0D2WR42"/>
<dbReference type="PANTHER" id="PTHR21229:SF2">
    <property type="entry name" value="RE59932P"/>
    <property type="match status" value="1"/>
</dbReference>
<feature type="region of interest" description="Disordered" evidence="6">
    <location>
        <begin position="484"/>
        <end position="506"/>
    </location>
</feature>
<keyword evidence="3 8" id="KW-0732">Signal</keyword>
<proteinExistence type="predicted"/>
<keyword evidence="10" id="KW-0675">Receptor</keyword>
<keyword evidence="11" id="KW-1185">Reference proteome</keyword>
<feature type="domain" description="GOST seven transmembrane" evidence="9">
    <location>
        <begin position="220"/>
        <end position="463"/>
    </location>
</feature>
<feature type="transmembrane region" description="Helical" evidence="7">
    <location>
        <begin position="435"/>
        <end position="454"/>
    </location>
</feature>
<dbReference type="OrthoDB" id="29657at2759"/>
<dbReference type="GO" id="GO:0005794">
    <property type="term" value="C:Golgi apparatus"/>
    <property type="evidence" value="ECO:0007669"/>
    <property type="project" value="TreeGrafter"/>
</dbReference>
<dbReference type="eggNOG" id="KOG2569">
    <property type="taxonomic scope" value="Eukaryota"/>
</dbReference>
<keyword evidence="2 7" id="KW-0812">Transmembrane</keyword>
<feature type="transmembrane region" description="Helical" evidence="7">
    <location>
        <begin position="220"/>
        <end position="242"/>
    </location>
</feature>
<keyword evidence="4 7" id="KW-1133">Transmembrane helix</keyword>
<protein>
    <submittedName>
        <fullName evidence="10">Lung seven transmembrane receptor</fullName>
    </submittedName>
</protein>
<evidence type="ECO:0000256" key="7">
    <source>
        <dbReference type="SAM" id="Phobius"/>
    </source>
</evidence>
<feature type="compositionally biased region" description="Polar residues" evidence="6">
    <location>
        <begin position="495"/>
        <end position="506"/>
    </location>
</feature>
<feature type="chain" id="PRO_5002255172" evidence="8">
    <location>
        <begin position="26"/>
        <end position="506"/>
    </location>
</feature>
<dbReference type="PhylomeDB" id="A0A0D2WR42"/>
<evidence type="ECO:0000256" key="5">
    <source>
        <dbReference type="ARBA" id="ARBA00023136"/>
    </source>
</evidence>
<feature type="transmembrane region" description="Helical" evidence="7">
    <location>
        <begin position="254"/>
        <end position="272"/>
    </location>
</feature>
<dbReference type="InterPro" id="IPR053937">
    <property type="entry name" value="GOST_TM"/>
</dbReference>
<evidence type="ECO:0000256" key="2">
    <source>
        <dbReference type="ARBA" id="ARBA00022692"/>
    </source>
</evidence>
<dbReference type="InterPro" id="IPR009637">
    <property type="entry name" value="GPR107/GPR108-like"/>
</dbReference>
<reference evidence="11" key="1">
    <citation type="submission" date="2011-02" db="EMBL/GenBank/DDBJ databases">
        <title>The Genome Sequence of Capsaspora owczarzaki ATCC 30864.</title>
        <authorList>
            <person name="Russ C."/>
            <person name="Cuomo C."/>
            <person name="Burger G."/>
            <person name="Gray M.W."/>
            <person name="Holland P.W.H."/>
            <person name="King N."/>
            <person name="Lang F.B.F."/>
            <person name="Roger A.J."/>
            <person name="Ruiz-Trillo I."/>
            <person name="Young S.K."/>
            <person name="Zeng Q."/>
            <person name="Gargeya S."/>
            <person name="Alvarado L."/>
            <person name="Berlin A."/>
            <person name="Chapman S.B."/>
            <person name="Chen Z."/>
            <person name="Freedman E."/>
            <person name="Gellesch M."/>
            <person name="Goldberg J."/>
            <person name="Griggs A."/>
            <person name="Gujja S."/>
            <person name="Heilman E."/>
            <person name="Heiman D."/>
            <person name="Howarth C."/>
            <person name="Mehta T."/>
            <person name="Neiman D."/>
            <person name="Pearson M."/>
            <person name="Roberts A."/>
            <person name="Saif S."/>
            <person name="Shea T."/>
            <person name="Shenoy N."/>
            <person name="Sisk P."/>
            <person name="Stolte C."/>
            <person name="Sykes S."/>
            <person name="White J."/>
            <person name="Yandava C."/>
            <person name="Haas B."/>
            <person name="Nusbaum C."/>
            <person name="Birren B."/>
        </authorList>
    </citation>
    <scope>NUCLEOTIDE SEQUENCE</scope>
    <source>
        <strain evidence="11">ATCC 30864</strain>
    </source>
</reference>
<evidence type="ECO:0000256" key="4">
    <source>
        <dbReference type="ARBA" id="ARBA00022989"/>
    </source>
</evidence>
<evidence type="ECO:0000256" key="6">
    <source>
        <dbReference type="SAM" id="MobiDB-lite"/>
    </source>
</evidence>
<evidence type="ECO:0000313" key="10">
    <source>
        <dbReference type="EMBL" id="KJE93588.1"/>
    </source>
</evidence>
<dbReference type="Proteomes" id="UP000008743">
    <property type="component" value="Unassembled WGS sequence"/>
</dbReference>
<evidence type="ECO:0000259" key="9">
    <source>
        <dbReference type="Pfam" id="PF06814"/>
    </source>
</evidence>
<comment type="subcellular location">
    <subcellularLocation>
        <location evidence="1">Membrane</location>
        <topology evidence="1">Multi-pass membrane protein</topology>
    </subcellularLocation>
</comment>
<organism evidence="10 11">
    <name type="scientific">Capsaspora owczarzaki (strain ATCC 30864)</name>
    <dbReference type="NCBI Taxonomy" id="595528"/>
    <lineage>
        <taxon>Eukaryota</taxon>
        <taxon>Filasterea</taxon>
        <taxon>Capsaspora</taxon>
    </lineage>
</organism>
<feature type="transmembrane region" description="Helical" evidence="7">
    <location>
        <begin position="364"/>
        <end position="385"/>
    </location>
</feature>
<dbReference type="EMBL" id="KE346365">
    <property type="protein sequence ID" value="KJE93588.1"/>
    <property type="molecule type" value="Genomic_DNA"/>
</dbReference>
<keyword evidence="5 7" id="KW-0472">Membrane</keyword>